<organism evidence="2 3">
    <name type="scientific">Rehaibacterium terrae</name>
    <dbReference type="NCBI Taxonomy" id="1341696"/>
    <lineage>
        <taxon>Bacteria</taxon>
        <taxon>Pseudomonadati</taxon>
        <taxon>Pseudomonadota</taxon>
        <taxon>Gammaproteobacteria</taxon>
        <taxon>Lysobacterales</taxon>
        <taxon>Lysobacteraceae</taxon>
        <taxon>Rehaibacterium</taxon>
    </lineage>
</organism>
<feature type="signal peptide" evidence="1">
    <location>
        <begin position="1"/>
        <end position="27"/>
    </location>
</feature>
<dbReference type="RefSeq" id="WP_183947537.1">
    <property type="nucleotide sequence ID" value="NZ_JACHHX010000004.1"/>
</dbReference>
<keyword evidence="3" id="KW-1185">Reference proteome</keyword>
<evidence type="ECO:0000313" key="3">
    <source>
        <dbReference type="Proteomes" id="UP000519004"/>
    </source>
</evidence>
<sequence length="135" mass="14283">MSLRTVLCRRIAVLALLAMVFNQAAFAAHLCMEAALQSRSGAVAGTMADAATHADCERVAAGTRQAMDAWCAAHCAHETDSNQQAKLLGVPALPPARLPVFDWHLATALPSGTPPVIDDSPPIERRLAVFVSLLI</sequence>
<dbReference type="EMBL" id="JACHHX010000004">
    <property type="protein sequence ID" value="MBB5014972.1"/>
    <property type="molecule type" value="Genomic_DNA"/>
</dbReference>
<keyword evidence="1" id="KW-0732">Signal</keyword>
<reference evidence="2 3" key="1">
    <citation type="submission" date="2020-08" db="EMBL/GenBank/DDBJ databases">
        <title>Genomic Encyclopedia of Type Strains, Phase IV (KMG-IV): sequencing the most valuable type-strain genomes for metagenomic binning, comparative biology and taxonomic classification.</title>
        <authorList>
            <person name="Goeker M."/>
        </authorList>
    </citation>
    <scope>NUCLEOTIDE SEQUENCE [LARGE SCALE GENOMIC DNA]</scope>
    <source>
        <strain evidence="2 3">DSM 25897</strain>
    </source>
</reference>
<proteinExistence type="predicted"/>
<name>A0A7W8DD82_9GAMM</name>
<gene>
    <name evidence="2" type="ORF">HNQ58_000849</name>
</gene>
<accession>A0A7W8DD82</accession>
<dbReference type="AlphaFoldDB" id="A0A7W8DD82"/>
<comment type="caution">
    <text evidence="2">The sequence shown here is derived from an EMBL/GenBank/DDBJ whole genome shotgun (WGS) entry which is preliminary data.</text>
</comment>
<dbReference type="Proteomes" id="UP000519004">
    <property type="component" value="Unassembled WGS sequence"/>
</dbReference>
<protein>
    <submittedName>
        <fullName evidence="2">Uncharacterized protein</fullName>
    </submittedName>
</protein>
<evidence type="ECO:0000256" key="1">
    <source>
        <dbReference type="SAM" id="SignalP"/>
    </source>
</evidence>
<feature type="chain" id="PRO_5030611417" evidence="1">
    <location>
        <begin position="28"/>
        <end position="135"/>
    </location>
</feature>
<evidence type="ECO:0000313" key="2">
    <source>
        <dbReference type="EMBL" id="MBB5014972.1"/>
    </source>
</evidence>